<gene>
    <name evidence="1" type="ORF">BpHYR1_018651</name>
</gene>
<evidence type="ECO:0000313" key="2">
    <source>
        <dbReference type="Proteomes" id="UP000276133"/>
    </source>
</evidence>
<dbReference type="Proteomes" id="UP000276133">
    <property type="component" value="Unassembled WGS sequence"/>
</dbReference>
<feature type="non-terminal residue" evidence="1">
    <location>
        <position position="22"/>
    </location>
</feature>
<organism evidence="1 2">
    <name type="scientific">Brachionus plicatilis</name>
    <name type="common">Marine rotifer</name>
    <name type="synonym">Brachionus muelleri</name>
    <dbReference type="NCBI Taxonomy" id="10195"/>
    <lineage>
        <taxon>Eukaryota</taxon>
        <taxon>Metazoa</taxon>
        <taxon>Spiralia</taxon>
        <taxon>Gnathifera</taxon>
        <taxon>Rotifera</taxon>
        <taxon>Eurotatoria</taxon>
        <taxon>Monogononta</taxon>
        <taxon>Pseudotrocha</taxon>
        <taxon>Ploima</taxon>
        <taxon>Brachionidae</taxon>
        <taxon>Brachionus</taxon>
    </lineage>
</organism>
<accession>A0A3M7PSZ6</accession>
<sequence length="22" mass="2711">MKNELEESNEEILLLRKENEHL</sequence>
<dbReference type="AlphaFoldDB" id="A0A3M7PSZ6"/>
<reference evidence="1 2" key="1">
    <citation type="journal article" date="2018" name="Sci. Rep.">
        <title>Genomic signatures of local adaptation to the degree of environmental predictability in rotifers.</title>
        <authorList>
            <person name="Franch-Gras L."/>
            <person name="Hahn C."/>
            <person name="Garcia-Roger E.M."/>
            <person name="Carmona M.J."/>
            <person name="Serra M."/>
            <person name="Gomez A."/>
        </authorList>
    </citation>
    <scope>NUCLEOTIDE SEQUENCE [LARGE SCALE GENOMIC DNA]</scope>
    <source>
        <strain evidence="1">HYR1</strain>
    </source>
</reference>
<comment type="caution">
    <text evidence="1">The sequence shown here is derived from an EMBL/GenBank/DDBJ whole genome shotgun (WGS) entry which is preliminary data.</text>
</comment>
<protein>
    <submittedName>
        <fullName evidence="1">Uncharacterized protein</fullName>
    </submittedName>
</protein>
<name>A0A3M7PSZ6_BRAPC</name>
<proteinExistence type="predicted"/>
<keyword evidence="2" id="KW-1185">Reference proteome</keyword>
<dbReference type="EMBL" id="REGN01008949">
    <property type="protein sequence ID" value="RNA02272.1"/>
    <property type="molecule type" value="Genomic_DNA"/>
</dbReference>
<evidence type="ECO:0000313" key="1">
    <source>
        <dbReference type="EMBL" id="RNA02272.1"/>
    </source>
</evidence>